<sequence>MMKTWIFFKLRMLQLKYDKTALFFCYVFPVILLLGIGYPLQLQSDPKIEVYYQDFAANEESKATIALLDAQKLLELKPYEESIPAYEAVADNDVKRVLTILAQDKQPDLTAYGVDLEPAQVANEKLSTISLHLIKNDIDENRIENAALASAIDQLVSGDTEIELDQYTLKSDRLTSYLVTLLPGLIGLTLMIIGFNGFGSVLIEEEHHGLFKNIKTIDVSPVPFLAGLFLSRLLVSHSVAIGLCLVAMLVFGIKFDFNIPMFFLVVTLGSIAFLGIGLFIATVSPSTTAFNGIVNFVQMPFIVLGGVFFSVSLFPDWLQYIALAIPLTQLNVAMQKVLFEPNDMSVISSMSLELVVLFSWCIVSVVISKMKFKW</sequence>
<dbReference type="PANTHER" id="PTHR43027">
    <property type="entry name" value="DOXORUBICIN RESISTANCE ABC TRANSPORTER PERMEASE PROTEIN DRRC-RELATED"/>
    <property type="match status" value="1"/>
</dbReference>
<dbReference type="RefSeq" id="WP_015820747.1">
    <property type="nucleotide sequence ID" value="NC_012997.1"/>
</dbReference>
<keyword evidence="2 5" id="KW-0812">Transmembrane</keyword>
<feature type="domain" description="ABC transmembrane type-2" evidence="6">
    <location>
        <begin position="145"/>
        <end position="373"/>
    </location>
</feature>
<gene>
    <name evidence="7" type="ordered locus">TERTU_1998</name>
</gene>
<evidence type="ECO:0000256" key="2">
    <source>
        <dbReference type="ARBA" id="ARBA00022692"/>
    </source>
</evidence>
<evidence type="ECO:0000313" key="8">
    <source>
        <dbReference type="Proteomes" id="UP000009080"/>
    </source>
</evidence>
<dbReference type="AlphaFoldDB" id="C5BIM6"/>
<dbReference type="InterPro" id="IPR047817">
    <property type="entry name" value="ABC2_TM_bact-type"/>
</dbReference>
<evidence type="ECO:0000256" key="4">
    <source>
        <dbReference type="ARBA" id="ARBA00023136"/>
    </source>
</evidence>
<feature type="transmembrane region" description="Helical" evidence="5">
    <location>
        <begin position="21"/>
        <end position="40"/>
    </location>
</feature>
<protein>
    <submittedName>
        <fullName evidence="7">ABC-2 type transporter</fullName>
    </submittedName>
</protein>
<feature type="transmembrane region" description="Helical" evidence="5">
    <location>
        <begin position="346"/>
        <end position="367"/>
    </location>
</feature>
<dbReference type="GO" id="GO:0140359">
    <property type="term" value="F:ABC-type transporter activity"/>
    <property type="evidence" value="ECO:0007669"/>
    <property type="project" value="InterPro"/>
</dbReference>
<feature type="transmembrane region" description="Helical" evidence="5">
    <location>
        <begin position="224"/>
        <end position="253"/>
    </location>
</feature>
<dbReference type="PANTHER" id="PTHR43027:SF1">
    <property type="entry name" value="DOXORUBICIN RESISTANCE ABC TRANSPORTER PERMEASE PROTEIN DRRC-RELATED"/>
    <property type="match status" value="1"/>
</dbReference>
<dbReference type="HOGENOM" id="CLU_739500_0_0_6"/>
<accession>C5BIM6</accession>
<dbReference type="OrthoDB" id="9778589at2"/>
<dbReference type="KEGG" id="ttu:TERTU_1998"/>
<evidence type="ECO:0000256" key="3">
    <source>
        <dbReference type="ARBA" id="ARBA00022989"/>
    </source>
</evidence>
<keyword evidence="3 5" id="KW-1133">Transmembrane helix</keyword>
<feature type="transmembrane region" description="Helical" evidence="5">
    <location>
        <begin position="259"/>
        <end position="281"/>
    </location>
</feature>
<name>C5BIM6_TERTT</name>
<dbReference type="GO" id="GO:0016020">
    <property type="term" value="C:membrane"/>
    <property type="evidence" value="ECO:0007669"/>
    <property type="project" value="UniProtKB-SubCell"/>
</dbReference>
<dbReference type="EMBL" id="CP001614">
    <property type="protein sequence ID" value="ACR14633.1"/>
    <property type="molecule type" value="Genomic_DNA"/>
</dbReference>
<reference evidence="7 8" key="1">
    <citation type="journal article" date="2009" name="PLoS ONE">
        <title>The complete genome of Teredinibacter turnerae T7901: an intracellular endosymbiont of marine wood-boring bivalves (shipworms).</title>
        <authorList>
            <person name="Yang J.C."/>
            <person name="Madupu R."/>
            <person name="Durkin A.S."/>
            <person name="Ekborg N.A."/>
            <person name="Pedamallu C.S."/>
            <person name="Hostetler J.B."/>
            <person name="Radune D."/>
            <person name="Toms B.S."/>
            <person name="Henrissat B."/>
            <person name="Coutinho P.M."/>
            <person name="Schwarz S."/>
            <person name="Field L."/>
            <person name="Trindade-Silva A.E."/>
            <person name="Soares C.A.G."/>
            <person name="Elshahawi S."/>
            <person name="Hanora A."/>
            <person name="Schmidt E.W."/>
            <person name="Haygood M.G."/>
            <person name="Posfai J."/>
            <person name="Benner J."/>
            <person name="Madinger C."/>
            <person name="Nove J."/>
            <person name="Anton B."/>
            <person name="Chaudhary K."/>
            <person name="Foster J."/>
            <person name="Holman A."/>
            <person name="Kumar S."/>
            <person name="Lessard P.A."/>
            <person name="Luyten Y.A."/>
            <person name="Slatko B."/>
            <person name="Wood N."/>
            <person name="Wu B."/>
            <person name="Teplitski M."/>
            <person name="Mougous J.D."/>
            <person name="Ward N."/>
            <person name="Eisen J.A."/>
            <person name="Badger J.H."/>
            <person name="Distel D.L."/>
        </authorList>
    </citation>
    <scope>NUCLEOTIDE SEQUENCE [LARGE SCALE GENOMIC DNA]</scope>
    <source>
        <strain evidence="8">ATCC 39867 / T7901</strain>
    </source>
</reference>
<dbReference type="eggNOG" id="COG0842">
    <property type="taxonomic scope" value="Bacteria"/>
</dbReference>
<dbReference type="PROSITE" id="PS51012">
    <property type="entry name" value="ABC_TM2"/>
    <property type="match status" value="1"/>
</dbReference>
<organism evidence="7 8">
    <name type="scientific">Teredinibacter turnerae (strain ATCC 39867 / T7901)</name>
    <dbReference type="NCBI Taxonomy" id="377629"/>
    <lineage>
        <taxon>Bacteria</taxon>
        <taxon>Pseudomonadati</taxon>
        <taxon>Pseudomonadota</taxon>
        <taxon>Gammaproteobacteria</taxon>
        <taxon>Cellvibrionales</taxon>
        <taxon>Cellvibrionaceae</taxon>
        <taxon>Teredinibacter</taxon>
    </lineage>
</organism>
<evidence type="ECO:0000256" key="5">
    <source>
        <dbReference type="SAM" id="Phobius"/>
    </source>
</evidence>
<dbReference type="STRING" id="377629.TERTU_1998"/>
<keyword evidence="8" id="KW-1185">Reference proteome</keyword>
<feature type="transmembrane region" description="Helical" evidence="5">
    <location>
        <begin position="293"/>
        <end position="311"/>
    </location>
</feature>
<proteinExistence type="predicted"/>
<dbReference type="InterPro" id="IPR052902">
    <property type="entry name" value="ABC-2_transporter"/>
</dbReference>
<keyword evidence="4 5" id="KW-0472">Membrane</keyword>
<dbReference type="Pfam" id="PF12698">
    <property type="entry name" value="ABC2_membrane_3"/>
    <property type="match status" value="1"/>
</dbReference>
<dbReference type="InterPro" id="IPR013525">
    <property type="entry name" value="ABC2_TM"/>
</dbReference>
<evidence type="ECO:0000259" key="6">
    <source>
        <dbReference type="PROSITE" id="PS51012"/>
    </source>
</evidence>
<feature type="transmembrane region" description="Helical" evidence="5">
    <location>
        <begin position="177"/>
        <end position="203"/>
    </location>
</feature>
<comment type="subcellular location">
    <subcellularLocation>
        <location evidence="1">Membrane</location>
        <topology evidence="1">Multi-pass membrane protein</topology>
    </subcellularLocation>
</comment>
<dbReference type="Proteomes" id="UP000009080">
    <property type="component" value="Chromosome"/>
</dbReference>
<evidence type="ECO:0000313" key="7">
    <source>
        <dbReference type="EMBL" id="ACR14633.1"/>
    </source>
</evidence>
<evidence type="ECO:0000256" key="1">
    <source>
        <dbReference type="ARBA" id="ARBA00004141"/>
    </source>
</evidence>